<dbReference type="Pfam" id="PF07534">
    <property type="entry name" value="TLD"/>
    <property type="match status" value="1"/>
</dbReference>
<name>A0A397W9E2_9GLOM</name>
<reference evidence="2 3" key="1">
    <citation type="submission" date="2018-06" db="EMBL/GenBank/DDBJ databases">
        <title>Comparative genomics reveals the genomic features of Rhizophagus irregularis, R. cerebriforme, R. diaphanum and Gigaspora rosea, and their symbiotic lifestyle signature.</title>
        <authorList>
            <person name="Morin E."/>
            <person name="San Clemente H."/>
            <person name="Chen E.C.H."/>
            <person name="De La Providencia I."/>
            <person name="Hainaut M."/>
            <person name="Kuo A."/>
            <person name="Kohler A."/>
            <person name="Murat C."/>
            <person name="Tang N."/>
            <person name="Roy S."/>
            <person name="Loubradou J."/>
            <person name="Henrissat B."/>
            <person name="Grigoriev I.V."/>
            <person name="Corradi N."/>
            <person name="Roux C."/>
            <person name="Martin F.M."/>
        </authorList>
    </citation>
    <scope>NUCLEOTIDE SEQUENCE [LARGE SCALE GENOMIC DNA]</scope>
    <source>
        <strain evidence="2 3">DAOM 194757</strain>
    </source>
</reference>
<comment type="caution">
    <text evidence="2">The sequence shown here is derived from an EMBL/GenBank/DDBJ whole genome shotgun (WGS) entry which is preliminary data.</text>
</comment>
<dbReference type="InterPro" id="IPR006571">
    <property type="entry name" value="TLDc_dom"/>
</dbReference>
<dbReference type="OrthoDB" id="2340634at2759"/>
<dbReference type="EMBL" id="QKWP01000016">
    <property type="protein sequence ID" value="RIB30297.1"/>
    <property type="molecule type" value="Genomic_DNA"/>
</dbReference>
<dbReference type="PROSITE" id="PS51886">
    <property type="entry name" value="TLDC"/>
    <property type="match status" value="1"/>
</dbReference>
<organism evidence="2 3">
    <name type="scientific">Gigaspora rosea</name>
    <dbReference type="NCBI Taxonomy" id="44941"/>
    <lineage>
        <taxon>Eukaryota</taxon>
        <taxon>Fungi</taxon>
        <taxon>Fungi incertae sedis</taxon>
        <taxon>Mucoromycota</taxon>
        <taxon>Glomeromycotina</taxon>
        <taxon>Glomeromycetes</taxon>
        <taxon>Diversisporales</taxon>
        <taxon>Gigasporaceae</taxon>
        <taxon>Gigaspora</taxon>
    </lineage>
</organism>
<accession>A0A397W9E2</accession>
<dbReference type="Proteomes" id="UP000266673">
    <property type="component" value="Unassembled WGS sequence"/>
</dbReference>
<sequence>MSSDDIIDNVQPFQQIFEKNLWKDISIKFMSSNRSISTTILPPRVNLTPKLPTTNNPYEFRLLNRGTRDGFTSDSFWNLCDKQKNLVVVMKVKGTDEILGGYNPVGWDKPVSFYHSGKCKNSFIFSLKNSTVQNSILKAM</sequence>
<evidence type="ECO:0000313" key="3">
    <source>
        <dbReference type="Proteomes" id="UP000266673"/>
    </source>
</evidence>
<protein>
    <recommendedName>
        <fullName evidence="1">TLDc domain-containing protein</fullName>
    </recommendedName>
</protein>
<evidence type="ECO:0000313" key="2">
    <source>
        <dbReference type="EMBL" id="RIB30297.1"/>
    </source>
</evidence>
<gene>
    <name evidence="2" type="ORF">C2G38_2153073</name>
</gene>
<keyword evidence="3" id="KW-1185">Reference proteome</keyword>
<evidence type="ECO:0000259" key="1">
    <source>
        <dbReference type="PROSITE" id="PS51886"/>
    </source>
</evidence>
<dbReference type="AlphaFoldDB" id="A0A397W9E2"/>
<proteinExistence type="predicted"/>
<feature type="domain" description="TLDc" evidence="1">
    <location>
        <begin position="34"/>
        <end position="140"/>
    </location>
</feature>